<dbReference type="InterPro" id="IPR009081">
    <property type="entry name" value="PP-bd_ACP"/>
</dbReference>
<evidence type="ECO:0000313" key="3">
    <source>
        <dbReference type="Proteomes" id="UP000198976"/>
    </source>
</evidence>
<dbReference type="Pfam" id="PF00550">
    <property type="entry name" value="PP-binding"/>
    <property type="match status" value="1"/>
</dbReference>
<accession>A0ABY0V7K9</accession>
<organism evidence="2 3">
    <name type="scientific">Schaalia radingae</name>
    <dbReference type="NCBI Taxonomy" id="131110"/>
    <lineage>
        <taxon>Bacteria</taxon>
        <taxon>Bacillati</taxon>
        <taxon>Actinomycetota</taxon>
        <taxon>Actinomycetes</taxon>
        <taxon>Actinomycetales</taxon>
        <taxon>Actinomycetaceae</taxon>
        <taxon>Schaalia</taxon>
    </lineage>
</organism>
<dbReference type="Gene3D" id="1.10.1200.10">
    <property type="entry name" value="ACP-like"/>
    <property type="match status" value="1"/>
</dbReference>
<dbReference type="SUPFAM" id="SSF47336">
    <property type="entry name" value="ACP-like"/>
    <property type="match status" value="1"/>
</dbReference>
<keyword evidence="3" id="KW-1185">Reference proteome</keyword>
<dbReference type="PROSITE" id="PS50075">
    <property type="entry name" value="CARRIER"/>
    <property type="match status" value="1"/>
</dbReference>
<dbReference type="Proteomes" id="UP000198976">
    <property type="component" value="Chromosome I"/>
</dbReference>
<dbReference type="InterPro" id="IPR036736">
    <property type="entry name" value="ACP-like_sf"/>
</dbReference>
<reference evidence="2 3" key="1">
    <citation type="submission" date="2016-10" db="EMBL/GenBank/DDBJ databases">
        <authorList>
            <person name="Varghese N."/>
            <person name="Submissions S."/>
        </authorList>
    </citation>
    <scope>NUCLEOTIDE SEQUENCE [LARGE SCALE GENOMIC DNA]</scope>
    <source>
        <strain evidence="2 3">DSM 9169</strain>
    </source>
</reference>
<feature type="domain" description="Carrier" evidence="1">
    <location>
        <begin position="27"/>
        <end position="105"/>
    </location>
</feature>
<sequence length="105" mass="11518">MGSIGDQLGIDLTELLDMDEPPQSDQEDNDTVGEAVMNALLEETSIEPDRMRADLTLEGDLDLDTLGRYSVISQIEHELGITLIDRDVDALTTVEDLLNLARSTS</sequence>
<dbReference type="RefSeq" id="WP_058236737.1">
    <property type="nucleotide sequence ID" value="NZ_LT629792.1"/>
</dbReference>
<gene>
    <name evidence="2" type="ORF">SAMN04489714_1155</name>
</gene>
<name>A0ABY0V7K9_9ACTO</name>
<proteinExistence type="predicted"/>
<dbReference type="EMBL" id="LT629792">
    <property type="protein sequence ID" value="SDT94939.1"/>
    <property type="molecule type" value="Genomic_DNA"/>
</dbReference>
<evidence type="ECO:0000259" key="1">
    <source>
        <dbReference type="PROSITE" id="PS50075"/>
    </source>
</evidence>
<evidence type="ECO:0000313" key="2">
    <source>
        <dbReference type="EMBL" id="SDT94939.1"/>
    </source>
</evidence>
<protein>
    <submittedName>
        <fullName evidence="2">Phosphopantetheine attachment site</fullName>
    </submittedName>
</protein>